<dbReference type="EMBL" id="CM023470">
    <property type="protein sequence ID" value="KAH7980795.1"/>
    <property type="molecule type" value="Genomic_DNA"/>
</dbReference>
<evidence type="ECO:0000313" key="1">
    <source>
        <dbReference type="EMBL" id="KAH7980795.1"/>
    </source>
</evidence>
<reference evidence="1" key="1">
    <citation type="submission" date="2020-05" db="EMBL/GenBank/DDBJ databases">
        <title>Large-scale comparative analyses of tick genomes elucidate their genetic diversity and vector capacities.</title>
        <authorList>
            <person name="Jia N."/>
            <person name="Wang J."/>
            <person name="Shi W."/>
            <person name="Du L."/>
            <person name="Sun Y."/>
            <person name="Zhan W."/>
            <person name="Jiang J."/>
            <person name="Wang Q."/>
            <person name="Zhang B."/>
            <person name="Ji P."/>
            <person name="Sakyi L.B."/>
            <person name="Cui X."/>
            <person name="Yuan T."/>
            <person name="Jiang B."/>
            <person name="Yang W."/>
            <person name="Lam T.T.-Y."/>
            <person name="Chang Q."/>
            <person name="Ding S."/>
            <person name="Wang X."/>
            <person name="Zhu J."/>
            <person name="Ruan X."/>
            <person name="Zhao L."/>
            <person name="Wei J."/>
            <person name="Que T."/>
            <person name="Du C."/>
            <person name="Cheng J."/>
            <person name="Dai P."/>
            <person name="Han X."/>
            <person name="Huang E."/>
            <person name="Gao Y."/>
            <person name="Liu J."/>
            <person name="Shao H."/>
            <person name="Ye R."/>
            <person name="Li L."/>
            <person name="Wei W."/>
            <person name="Wang X."/>
            <person name="Wang C."/>
            <person name="Yang T."/>
            <person name="Huo Q."/>
            <person name="Li W."/>
            <person name="Guo W."/>
            <person name="Chen H."/>
            <person name="Zhou L."/>
            <person name="Ni X."/>
            <person name="Tian J."/>
            <person name="Zhou Y."/>
            <person name="Sheng Y."/>
            <person name="Liu T."/>
            <person name="Pan Y."/>
            <person name="Xia L."/>
            <person name="Li J."/>
            <person name="Zhao F."/>
            <person name="Cao W."/>
        </authorList>
    </citation>
    <scope>NUCLEOTIDE SEQUENCE</scope>
    <source>
        <strain evidence="1">Dsil-2018</strain>
    </source>
</reference>
<name>A0ACB8E2R7_DERSI</name>
<dbReference type="Proteomes" id="UP000821865">
    <property type="component" value="Chromosome 1"/>
</dbReference>
<organism evidence="1 2">
    <name type="scientific">Dermacentor silvarum</name>
    <name type="common">Tick</name>
    <dbReference type="NCBI Taxonomy" id="543639"/>
    <lineage>
        <taxon>Eukaryota</taxon>
        <taxon>Metazoa</taxon>
        <taxon>Ecdysozoa</taxon>
        <taxon>Arthropoda</taxon>
        <taxon>Chelicerata</taxon>
        <taxon>Arachnida</taxon>
        <taxon>Acari</taxon>
        <taxon>Parasitiformes</taxon>
        <taxon>Ixodida</taxon>
        <taxon>Ixodoidea</taxon>
        <taxon>Ixodidae</taxon>
        <taxon>Rhipicephalinae</taxon>
        <taxon>Dermacentor</taxon>
    </lineage>
</organism>
<accession>A0ACB8E2R7</accession>
<gene>
    <name evidence="1" type="ORF">HPB49_019311</name>
</gene>
<protein>
    <submittedName>
        <fullName evidence="1">Uncharacterized protein</fullName>
    </submittedName>
</protein>
<evidence type="ECO:0000313" key="2">
    <source>
        <dbReference type="Proteomes" id="UP000821865"/>
    </source>
</evidence>
<proteinExistence type="predicted"/>
<comment type="caution">
    <text evidence="1">The sequence shown here is derived from an EMBL/GenBank/DDBJ whole genome shotgun (WGS) entry which is preliminary data.</text>
</comment>
<sequence length="281" mass="31258">MSRSHSVERYDDGPENAVSDQAPSDRGADRAVPNDLFDRLFGIAKQLTLPRNSWAVHCVDRDGVRDIVFSQVLVKHVPKITALHLPKTLIAGKDEITTVYCPKTVVVKSDASVTVSLVGVPVKAIAGVCAQVASGADLERLLSAVDALRVCRGGPNQKVYPGAKPERAYLDSLDAWRHVCCPLVLTKPGELCRFCRSLEATVRLNMERNARRREVGFERIRIPSRAAGEDVALLRKEKYALQKSNKRLVERIAAVRKELDDMRQEIKLVEEVTRRQQAEDA</sequence>
<keyword evidence="2" id="KW-1185">Reference proteome</keyword>